<feature type="domain" description="Morc S5" evidence="16">
    <location>
        <begin position="371"/>
        <end position="506"/>
    </location>
</feature>
<keyword evidence="17" id="KW-1185">Reference proteome</keyword>
<keyword evidence="4" id="KW-0547">Nucleotide-binding</keyword>
<evidence type="ECO:0000313" key="18">
    <source>
        <dbReference type="RefSeq" id="XP_011071897.1"/>
    </source>
</evidence>
<dbReference type="GO" id="GO:0006281">
    <property type="term" value="P:DNA repair"/>
    <property type="evidence" value="ECO:0007669"/>
    <property type="project" value="UniProtKB-KW"/>
</dbReference>
<dbReference type="GO" id="GO:0016887">
    <property type="term" value="F:ATP hydrolysis activity"/>
    <property type="evidence" value="ECO:0007669"/>
    <property type="project" value="InterPro"/>
</dbReference>
<dbReference type="OrthoDB" id="757982at2759"/>
<comment type="subcellular location">
    <subcellularLocation>
        <location evidence="1">Nucleus</location>
    </subcellularLocation>
</comment>
<evidence type="ECO:0000256" key="8">
    <source>
        <dbReference type="ARBA" id="ARBA00022840"/>
    </source>
</evidence>
<evidence type="ECO:0000256" key="11">
    <source>
        <dbReference type="ARBA" id="ARBA00023158"/>
    </source>
</evidence>
<accession>A0A6I9SP38</accession>
<keyword evidence="9" id="KW-0156">Chromatin regulator</keyword>
<dbReference type="AlphaFoldDB" id="A0A6I9SP38"/>
<feature type="coiled-coil region" evidence="14">
    <location>
        <begin position="650"/>
        <end position="684"/>
    </location>
</feature>
<evidence type="ECO:0000259" key="16">
    <source>
        <dbReference type="Pfam" id="PF17942"/>
    </source>
</evidence>
<dbReference type="InterPro" id="IPR041006">
    <property type="entry name" value="Morc_S5"/>
</dbReference>
<protein>
    <submittedName>
        <fullName evidence="18">Protein MICRORCHIDIA 6</fullName>
    </submittedName>
</protein>
<keyword evidence="11" id="KW-0943">RNA-mediated gene silencing</keyword>
<dbReference type="PANTHER" id="PTHR23336:SF44">
    <property type="entry name" value="PROTEIN MICRORCHIDIA 6"/>
    <property type="match status" value="1"/>
</dbReference>
<dbReference type="Pfam" id="PF17942">
    <property type="entry name" value="Morc6_S5"/>
    <property type="match status" value="1"/>
</dbReference>
<proteinExistence type="inferred from homology"/>
<evidence type="ECO:0000256" key="9">
    <source>
        <dbReference type="ARBA" id="ARBA00022853"/>
    </source>
</evidence>
<evidence type="ECO:0000256" key="12">
    <source>
        <dbReference type="ARBA" id="ARBA00023204"/>
    </source>
</evidence>
<keyword evidence="13" id="KW-0539">Nucleus</keyword>
<evidence type="ECO:0000256" key="7">
    <source>
        <dbReference type="ARBA" id="ARBA00022801"/>
    </source>
</evidence>
<dbReference type="KEGG" id="sind:105157241"/>
<dbReference type="Proteomes" id="UP000504604">
    <property type="component" value="Linkage group LG3"/>
</dbReference>
<dbReference type="GO" id="GO:0031349">
    <property type="term" value="P:positive regulation of defense response"/>
    <property type="evidence" value="ECO:0007669"/>
    <property type="project" value="UniProtKB-ARBA"/>
</dbReference>
<sequence>MSSTNLSSNHGLGELRVKVVKLEQDIIGRSLQQYECPKFELTSREESNSFIRRHEIGKSRRSTILNTPNSGARVLDQEWPLVDDSSFCSTSSISPAPICRQFWKAGYYDDRLNAKPTYQNGTGYLRIHPKFLHSNATSHKWAFGAVAELLDNSVDEIQNGATVVIVDKTSNPRDGTSALLIQDDGGGMDPEAMRRCLSFGFSDKKSKTAIGQYGNGFKTSSMRLGADVVVFSRCTRDRKLTQSVGLLSYTFLMQTRQDRIVVPMVDYEFNKHSGTWKTLQNDQYLQSNLSILLQWSPFTTEAELLKQCDDIGPHGTKIIVYNLWHNDEGKMELDFESDPEDICISGKGNNAAKLSSRMEASEQHLANRLHYSLRAYLSILYLRVPENFIILLRGRVVEYHNIANDLKFPEFILYKPQNVEGSVITTIGFLKEAPAVNIHGFNVYHKNRLILPFWHVVTYSDSRGRGVVGVLEANFIEPSHNKQDFEKTPVFQKLETRLKEMTQEYWDYHCGLIGYQVKKKPQATMMSHSAKDSRQVHGVYQPVLLGRDSSGVTAAKASLAAGATSGVICAKTSSATPASRCEVSVSLNHVAATSGIPATSSHRNSLGAPLKRKANNGIGPERVKKMVATESKTVDGAHGGDVQHAVDPAKQLEGQEAANLIQENQKLRAQCQEYEKMDEELNAKITLLMAEVREAHREHARLLLESKLLEKVKQEHRQIKPV</sequence>
<dbReference type="GO" id="GO:0005524">
    <property type="term" value="F:ATP binding"/>
    <property type="evidence" value="ECO:0007669"/>
    <property type="project" value="UniProtKB-KW"/>
</dbReference>
<evidence type="ECO:0000256" key="15">
    <source>
        <dbReference type="SAM" id="MobiDB-lite"/>
    </source>
</evidence>
<dbReference type="SUPFAM" id="SSF55874">
    <property type="entry name" value="ATPase domain of HSP90 chaperone/DNA topoisomerase II/histidine kinase"/>
    <property type="match status" value="1"/>
</dbReference>
<evidence type="ECO:0000256" key="14">
    <source>
        <dbReference type="SAM" id="Coils"/>
    </source>
</evidence>
<evidence type="ECO:0000256" key="1">
    <source>
        <dbReference type="ARBA" id="ARBA00004123"/>
    </source>
</evidence>
<keyword evidence="8" id="KW-0067">ATP-binding</keyword>
<evidence type="ECO:0000313" key="17">
    <source>
        <dbReference type="Proteomes" id="UP000504604"/>
    </source>
</evidence>
<keyword evidence="12" id="KW-0234">DNA repair</keyword>
<dbReference type="Pfam" id="PF13589">
    <property type="entry name" value="HATPase_c_3"/>
    <property type="match status" value="1"/>
</dbReference>
<evidence type="ECO:0000256" key="4">
    <source>
        <dbReference type="ARBA" id="ARBA00022741"/>
    </source>
</evidence>
<dbReference type="InterPro" id="IPR036890">
    <property type="entry name" value="HATPase_C_sf"/>
</dbReference>
<dbReference type="RefSeq" id="XP_011071897.1">
    <property type="nucleotide sequence ID" value="XM_011073595.2"/>
</dbReference>
<evidence type="ECO:0000256" key="2">
    <source>
        <dbReference type="ARBA" id="ARBA00007845"/>
    </source>
</evidence>
<evidence type="ECO:0000256" key="13">
    <source>
        <dbReference type="ARBA" id="ARBA00023242"/>
    </source>
</evidence>
<evidence type="ECO:0000256" key="5">
    <source>
        <dbReference type="ARBA" id="ARBA00022759"/>
    </source>
</evidence>
<dbReference type="GO" id="GO:0004519">
    <property type="term" value="F:endonuclease activity"/>
    <property type="evidence" value="ECO:0007669"/>
    <property type="project" value="UniProtKB-KW"/>
</dbReference>
<dbReference type="GO" id="GO:0006325">
    <property type="term" value="P:chromatin organization"/>
    <property type="evidence" value="ECO:0007669"/>
    <property type="project" value="UniProtKB-KW"/>
</dbReference>
<dbReference type="GO" id="GO:0031047">
    <property type="term" value="P:regulatory ncRNA-mediated gene silencing"/>
    <property type="evidence" value="ECO:0007669"/>
    <property type="project" value="UniProtKB-KW"/>
</dbReference>
<dbReference type="Gene3D" id="3.30.565.10">
    <property type="entry name" value="Histidine kinase-like ATPase, C-terminal domain"/>
    <property type="match status" value="1"/>
</dbReference>
<dbReference type="FunFam" id="3.30.565.10:FF:000075">
    <property type="entry name" value="MORC family CW-type zinc finger protein 4"/>
    <property type="match status" value="1"/>
</dbReference>
<keyword evidence="6" id="KW-0227">DNA damage</keyword>
<feature type="region of interest" description="Disordered" evidence="15">
    <location>
        <begin position="596"/>
        <end position="617"/>
    </location>
</feature>
<keyword evidence="5" id="KW-0255">Endonuclease</keyword>
<name>A0A6I9SP38_SESIN</name>
<reference evidence="18" key="1">
    <citation type="submission" date="2025-08" db="UniProtKB">
        <authorList>
            <consortium name="RefSeq"/>
        </authorList>
    </citation>
    <scope>IDENTIFICATION</scope>
</reference>
<dbReference type="FunCoup" id="A0A6I9SP38">
    <property type="interactions" value="2400"/>
</dbReference>
<evidence type="ECO:0000256" key="3">
    <source>
        <dbReference type="ARBA" id="ARBA00022722"/>
    </source>
</evidence>
<dbReference type="InParanoid" id="A0A6I9SP38"/>
<gene>
    <name evidence="18" type="primary">LOC105157241</name>
</gene>
<dbReference type="GO" id="GO:0005634">
    <property type="term" value="C:nucleus"/>
    <property type="evidence" value="ECO:0007669"/>
    <property type="project" value="UniProtKB-SubCell"/>
</dbReference>
<keyword evidence="7" id="KW-0378">Hydrolase</keyword>
<keyword evidence="3" id="KW-0540">Nuclease</keyword>
<dbReference type="InterPro" id="IPR045261">
    <property type="entry name" value="MORC_ATPase"/>
</dbReference>
<evidence type="ECO:0000256" key="10">
    <source>
        <dbReference type="ARBA" id="ARBA00023054"/>
    </source>
</evidence>
<keyword evidence="10 14" id="KW-0175">Coiled coil</keyword>
<comment type="similarity">
    <text evidence="2">Belongs to the MORC ATPase protein family.</text>
</comment>
<evidence type="ECO:0000256" key="6">
    <source>
        <dbReference type="ARBA" id="ARBA00022763"/>
    </source>
</evidence>
<dbReference type="GeneID" id="105157241"/>
<organism evidence="17 18">
    <name type="scientific">Sesamum indicum</name>
    <name type="common">Oriental sesame</name>
    <name type="synonym">Sesamum orientale</name>
    <dbReference type="NCBI Taxonomy" id="4182"/>
    <lineage>
        <taxon>Eukaryota</taxon>
        <taxon>Viridiplantae</taxon>
        <taxon>Streptophyta</taxon>
        <taxon>Embryophyta</taxon>
        <taxon>Tracheophyta</taxon>
        <taxon>Spermatophyta</taxon>
        <taxon>Magnoliopsida</taxon>
        <taxon>eudicotyledons</taxon>
        <taxon>Gunneridae</taxon>
        <taxon>Pentapetalae</taxon>
        <taxon>asterids</taxon>
        <taxon>lamiids</taxon>
        <taxon>Lamiales</taxon>
        <taxon>Pedaliaceae</taxon>
        <taxon>Sesamum</taxon>
    </lineage>
</organism>
<dbReference type="PANTHER" id="PTHR23336">
    <property type="entry name" value="ZINC FINGER CW-TYPE COILED-COIL DOMAIN PROTEIN 3"/>
    <property type="match status" value="1"/>
</dbReference>